<dbReference type="PROSITE" id="PS50848">
    <property type="entry name" value="START"/>
    <property type="match status" value="1"/>
</dbReference>
<feature type="region of interest" description="Disordered" evidence="4">
    <location>
        <begin position="182"/>
        <end position="287"/>
    </location>
</feature>
<gene>
    <name evidence="7" type="primary">Dlc1_1</name>
    <name evidence="7" type="ORF">GTO95_0017221</name>
</gene>
<reference evidence="7" key="1">
    <citation type="journal article" date="2021" name="Cell">
        <title>Tracing the genetic footprints of vertebrate landing in non-teleost ray-finned fishes.</title>
        <authorList>
            <person name="Bi X."/>
            <person name="Wang K."/>
            <person name="Yang L."/>
            <person name="Pan H."/>
            <person name="Jiang H."/>
            <person name="Wei Q."/>
            <person name="Fang M."/>
            <person name="Yu H."/>
            <person name="Zhu C."/>
            <person name="Cai Y."/>
            <person name="He Y."/>
            <person name="Gan X."/>
            <person name="Zeng H."/>
            <person name="Yu D."/>
            <person name="Zhu Y."/>
            <person name="Jiang H."/>
            <person name="Qiu Q."/>
            <person name="Yang H."/>
            <person name="Zhang Y.E."/>
            <person name="Wang W."/>
            <person name="Zhu M."/>
            <person name="He S."/>
            <person name="Zhang G."/>
        </authorList>
    </citation>
    <scope>NUCLEOTIDE SEQUENCE</scope>
    <source>
        <strain evidence="7">Allg_001</strain>
    </source>
</reference>
<dbReference type="Gene3D" id="1.10.287.2070">
    <property type="match status" value="1"/>
</dbReference>
<dbReference type="CDD" id="cd04375">
    <property type="entry name" value="RhoGAP_DLC1"/>
    <property type="match status" value="1"/>
</dbReference>
<feature type="region of interest" description="Disordered" evidence="4">
    <location>
        <begin position="810"/>
        <end position="831"/>
    </location>
</feature>
<dbReference type="SMART" id="SM00324">
    <property type="entry name" value="RhoGAP"/>
    <property type="match status" value="1"/>
</dbReference>
<dbReference type="AlphaFoldDB" id="A0A8J7TE84"/>
<sequence length="1095" mass="123728">MAQLGKSPLRRSFSEHIKDSTNKAWDIFWKSAREKRLSEIEAKEACDWLKAAGFPQYAQLFEDSKFPVDIDLVKNDHEFLDRDAIDSLCRRLNTLNKCVEMKLEISRPRKRSEDSEDEEPCAISSKWAFERHSKRWSRLEGFEFPFAGEQLSALLPDSPRLKKAESQDTSFSDSCEKHDICSLQSSSSTESDSNSGPKTADDLETSRSSSRCSWGKPASPDSSFCGPPSPSEVPSFHNDEKPLEKPPRKKGKSLLRKMEKLRVRGATLKGPSPRKAKLLISGPVLQEGFDEDKLKRLNCVDIAELQEESRSSCSFSPASCSGSSQSESSSAVSTPSPVTRVRSHSRRARPPHGEHPTGLSDINEQDYKNEKNRQENLIFHIPQGHKPGTFPKALSKDILSPIDNNTSVNWRTGSFHGCRGRRSGNGSSKDHESACSPLAAFDQRISIYDNVPGMQAHLRNTGETEGIGDDDVFSETNNDMDFQHLFSKWAEKMSEDGDSDFANDSNSPCPSSPKEIHLEIKKQGEADPVTSEPEAEIENSNKIPNNLESTDIHYMMDSGVGSSLTHQNRQQRLHWPSEQNLRPDLIYARIESQSVSQLNLLQKLALLKLTALMDKYSPSSKQGWNWTVPKFIKKIKAPDYKDRRVFGVPLLLNVQRTGDPLPRSILNAMHYLRSQCLDQVGLFRKSGVKSRIQALREMNESDPESVSYEGQSAFDVADMLKQYFRDLPEPIFSSKLCESFLHIYQYFPKDQHFDAVQAAILLLPDENREALQGLLCFLRDVVACVEENQMTPTNLAVCLAPSLFHLNTMKRDSTTPRSSHRKYSLGKPDQKDLSENLAATQGLAHMVAESSRLFQVPKYWLVQHQNSSKDDITQSEGGQSPAHNSSDRDLDKQAHLDVSVQVMLKEARERFKGWVACSSSDSVDLAFRKVNDENPLRLWRGTVEVEATQEEVFHRILREQKLWEKDFQHTKIIETLGKDAEICHYIAQSMGPQPPREYVLLRTWQCDPQTGTFVLAAVSTEHPDVTCEGVRAEVLTCLYLIDAIGLRKSRLTHICRTDSRGRTPEWYNKVSGHLLAADLVRIRDSFKPEMKETKI</sequence>
<evidence type="ECO:0000313" key="8">
    <source>
        <dbReference type="Proteomes" id="UP000736164"/>
    </source>
</evidence>
<evidence type="ECO:0000256" key="4">
    <source>
        <dbReference type="SAM" id="MobiDB-lite"/>
    </source>
</evidence>
<evidence type="ECO:0000259" key="5">
    <source>
        <dbReference type="PROSITE" id="PS50238"/>
    </source>
</evidence>
<dbReference type="InterPro" id="IPR013761">
    <property type="entry name" value="SAM/pointed_sf"/>
</dbReference>
<dbReference type="Pfam" id="PF00620">
    <property type="entry name" value="RhoGAP"/>
    <property type="match status" value="1"/>
</dbReference>
<evidence type="ECO:0000256" key="2">
    <source>
        <dbReference type="ARBA" id="ARBA00022468"/>
    </source>
</evidence>
<dbReference type="InterPro" id="IPR008936">
    <property type="entry name" value="Rho_GTPase_activation_prot"/>
</dbReference>
<dbReference type="SMART" id="SM00454">
    <property type="entry name" value="SAM"/>
    <property type="match status" value="1"/>
</dbReference>
<feature type="domain" description="START" evidence="6">
    <location>
        <begin position="899"/>
        <end position="1067"/>
    </location>
</feature>
<dbReference type="GO" id="GO:0008289">
    <property type="term" value="F:lipid binding"/>
    <property type="evidence" value="ECO:0007669"/>
    <property type="project" value="InterPro"/>
</dbReference>
<protein>
    <submittedName>
        <fullName evidence="7">RHG07 protein</fullName>
    </submittedName>
</protein>
<dbReference type="Gene3D" id="3.30.530.20">
    <property type="match status" value="1"/>
</dbReference>
<dbReference type="InterPro" id="IPR002913">
    <property type="entry name" value="START_lipid-bd_dom"/>
</dbReference>
<dbReference type="SUPFAM" id="SSF55961">
    <property type="entry name" value="Bet v1-like"/>
    <property type="match status" value="1"/>
</dbReference>
<dbReference type="GO" id="GO:0005096">
    <property type="term" value="F:GTPase activator activity"/>
    <property type="evidence" value="ECO:0007669"/>
    <property type="project" value="UniProtKB-KW"/>
</dbReference>
<feature type="compositionally biased region" description="Low complexity" evidence="4">
    <location>
        <begin position="182"/>
        <end position="195"/>
    </location>
</feature>
<feature type="non-terminal residue" evidence="7">
    <location>
        <position position="1095"/>
    </location>
</feature>
<dbReference type="PANTHER" id="PTHR12659">
    <property type="entry name" value="RHO-TYPE GTPASE ACTIVATING PROTEIN"/>
    <property type="match status" value="1"/>
</dbReference>
<feature type="compositionally biased region" description="Low complexity" evidence="4">
    <location>
        <begin position="311"/>
        <end position="340"/>
    </location>
</feature>
<keyword evidence="3" id="KW-0597">Phosphoprotein</keyword>
<dbReference type="PROSITE" id="PS50238">
    <property type="entry name" value="RHOGAP"/>
    <property type="match status" value="1"/>
</dbReference>
<feature type="region of interest" description="Disordered" evidence="4">
    <location>
        <begin position="306"/>
        <end position="364"/>
    </location>
</feature>
<dbReference type="EMBL" id="JAAWVO010052143">
    <property type="protein sequence ID" value="MBN3320633.1"/>
    <property type="molecule type" value="Genomic_DNA"/>
</dbReference>
<dbReference type="Gene3D" id="1.10.555.10">
    <property type="entry name" value="Rho GTPase activation protein"/>
    <property type="match status" value="1"/>
</dbReference>
<dbReference type="SUPFAM" id="SSF47769">
    <property type="entry name" value="SAM/Pointed domain"/>
    <property type="match status" value="1"/>
</dbReference>
<dbReference type="InterPro" id="IPR000198">
    <property type="entry name" value="RhoGAP_dom"/>
</dbReference>
<dbReference type="SUPFAM" id="SSF48350">
    <property type="entry name" value="GTPase activation domain, GAP"/>
    <property type="match status" value="1"/>
</dbReference>
<feature type="compositionally biased region" description="Basic and acidic residues" evidence="4">
    <location>
        <begin position="237"/>
        <end position="246"/>
    </location>
</feature>
<evidence type="ECO:0000313" key="7">
    <source>
        <dbReference type="EMBL" id="MBN3320633.1"/>
    </source>
</evidence>
<dbReference type="InterPro" id="IPR023393">
    <property type="entry name" value="START-like_dom_sf"/>
</dbReference>
<keyword evidence="2" id="KW-0343">GTPase activation</keyword>
<keyword evidence="8" id="KW-1185">Reference proteome</keyword>
<dbReference type="Proteomes" id="UP000736164">
    <property type="component" value="Unassembled WGS sequence"/>
</dbReference>
<evidence type="ECO:0000259" key="6">
    <source>
        <dbReference type="PROSITE" id="PS50848"/>
    </source>
</evidence>
<feature type="region of interest" description="Disordered" evidence="4">
    <location>
        <begin position="870"/>
        <end position="892"/>
    </location>
</feature>
<dbReference type="GO" id="GO:0007165">
    <property type="term" value="P:signal transduction"/>
    <property type="evidence" value="ECO:0007669"/>
    <property type="project" value="InterPro"/>
</dbReference>
<feature type="non-terminal residue" evidence="7">
    <location>
        <position position="1"/>
    </location>
</feature>
<feature type="compositionally biased region" description="Basic residues" evidence="4">
    <location>
        <begin position="341"/>
        <end position="350"/>
    </location>
</feature>
<dbReference type="Pfam" id="PF01852">
    <property type="entry name" value="START"/>
    <property type="match status" value="1"/>
</dbReference>
<organism evidence="7 8">
    <name type="scientific">Atractosteus spatula</name>
    <name type="common">Alligator gar</name>
    <name type="synonym">Lepisosteus spatula</name>
    <dbReference type="NCBI Taxonomy" id="7917"/>
    <lineage>
        <taxon>Eukaryota</taxon>
        <taxon>Metazoa</taxon>
        <taxon>Chordata</taxon>
        <taxon>Craniata</taxon>
        <taxon>Vertebrata</taxon>
        <taxon>Euteleostomi</taxon>
        <taxon>Actinopterygii</taxon>
        <taxon>Neopterygii</taxon>
        <taxon>Holostei</taxon>
        <taxon>Semionotiformes</taxon>
        <taxon>Lepisosteidae</taxon>
        <taxon>Atractosteus</taxon>
    </lineage>
</organism>
<dbReference type="Pfam" id="PF07647">
    <property type="entry name" value="SAM_2"/>
    <property type="match status" value="1"/>
</dbReference>
<dbReference type="PANTHER" id="PTHR12659:SF4">
    <property type="entry name" value="RHO-GAP DOMAIN-CONTAINING PROTEIN"/>
    <property type="match status" value="1"/>
</dbReference>
<dbReference type="InterPro" id="IPR001660">
    <property type="entry name" value="SAM"/>
</dbReference>
<dbReference type="GO" id="GO:0016020">
    <property type="term" value="C:membrane"/>
    <property type="evidence" value="ECO:0007669"/>
    <property type="project" value="UniProtKB-SubCell"/>
</dbReference>
<evidence type="ECO:0000256" key="3">
    <source>
        <dbReference type="ARBA" id="ARBA00022553"/>
    </source>
</evidence>
<dbReference type="GO" id="GO:0030036">
    <property type="term" value="P:actin cytoskeleton organization"/>
    <property type="evidence" value="ECO:0007669"/>
    <property type="project" value="TreeGrafter"/>
</dbReference>
<dbReference type="FunFam" id="1.10.555.10:FF:000007">
    <property type="entry name" value="rho GTPase-activating protein 7 isoform X2"/>
    <property type="match status" value="1"/>
</dbReference>
<comment type="subcellular location">
    <subcellularLocation>
        <location evidence="1">Membrane</location>
        <topology evidence="1">Peripheral membrane protein</topology>
    </subcellularLocation>
</comment>
<name>A0A8J7TE84_ATRSP</name>
<dbReference type="SMART" id="SM00234">
    <property type="entry name" value="START"/>
    <property type="match status" value="1"/>
</dbReference>
<comment type="caution">
    <text evidence="7">The sequence shown here is derived from an EMBL/GenBank/DDBJ whole genome shotgun (WGS) entry which is preliminary data.</text>
</comment>
<proteinExistence type="predicted"/>
<feature type="domain" description="Rho-GAP" evidence="5">
    <location>
        <begin position="648"/>
        <end position="854"/>
    </location>
</feature>
<feature type="compositionally biased region" description="Polar residues" evidence="4">
    <location>
        <begin position="874"/>
        <end position="884"/>
    </location>
</feature>
<dbReference type="GO" id="GO:0035023">
    <property type="term" value="P:regulation of Rho protein signal transduction"/>
    <property type="evidence" value="ECO:0007669"/>
    <property type="project" value="TreeGrafter"/>
</dbReference>
<accession>A0A8J7TE84</accession>
<evidence type="ECO:0000256" key="1">
    <source>
        <dbReference type="ARBA" id="ARBA00004170"/>
    </source>
</evidence>